<evidence type="ECO:0000256" key="1">
    <source>
        <dbReference type="SAM" id="MobiDB-lite"/>
    </source>
</evidence>
<evidence type="ECO:0000313" key="3">
    <source>
        <dbReference type="EMBL" id="KFI83344.1"/>
    </source>
</evidence>
<sequence length="694" mass="74652">MNMAASSEVTTGGPIVIQAKGKRSGTRSTGSFVSWPMVRHNIKRLWPMSVVGSAVLLISGPVVAMLSNTAQDARVYAIQSMLNDENIGFLAYQILAPMLMAIAVFSYLDSTGRVAVVHSMPLTRGSLFRSNVIAGFILLFIPQLLLTITLLPFVRGGFKGFLGSGTGYGNVVPVGSSPVSAEVGLAGGSTSARQRIPDMGDLLRWFILASVIMLFVYSLSVLAAILTGNIGIAALVSVLLNAIVPALYALTLLVLSMFLYGFSYGTVDGIAWMHPLLDLARNGARLSPWPMVVFIGVSALILYASMALYRRFQSEHAGNHVTFSGFNLIATVLTTFVGACLIGLLIESIASTYEPVRPHHAFFFLGVALGAPVIFVVVSMILCGTIKVFTMGSLKRFGAFLVLAAVFFSLTCTDITGYESRLPEEKDIAEATLPVMDLMTLPYAGTYGGELELTDAKSLAAVRELHAEIVDRAKDPQYDSLFTPGSASSASGDSTENASSANCPGCSSDGDNTWFMNFHYRMRSGSSMDRSYTLYQKYIGSSPAYQRLINDPGFRKATSLQHLGYGNIQSSSLSDLYGNTAFPNGLEDLNGPDTSMGASDAQTFARLLDEDYESMPDTDFASTMLSSDPDASTTNPARERLLIGVSFQLSGGGDLSSGSVFYGITKEYTRTIQWLKDKGLYDTMVSDTRKLMNQ</sequence>
<dbReference type="STRING" id="218140.BPSY_0440"/>
<organism evidence="3 4">
    <name type="scientific">Bifidobacterium psychraerophilum</name>
    <dbReference type="NCBI Taxonomy" id="218140"/>
    <lineage>
        <taxon>Bacteria</taxon>
        <taxon>Bacillati</taxon>
        <taxon>Actinomycetota</taxon>
        <taxon>Actinomycetes</taxon>
        <taxon>Bifidobacteriales</taxon>
        <taxon>Bifidobacteriaceae</taxon>
        <taxon>Bifidobacterium</taxon>
    </lineage>
</organism>
<feature type="transmembrane region" description="Helical" evidence="2">
    <location>
        <begin position="232"/>
        <end position="250"/>
    </location>
</feature>
<keyword evidence="2" id="KW-0812">Transmembrane</keyword>
<feature type="compositionally biased region" description="Polar residues" evidence="1">
    <location>
        <begin position="484"/>
        <end position="502"/>
    </location>
</feature>
<feature type="transmembrane region" description="Helical" evidence="2">
    <location>
        <begin position="361"/>
        <end position="385"/>
    </location>
</feature>
<feature type="transmembrane region" description="Helical" evidence="2">
    <location>
        <begin position="321"/>
        <end position="346"/>
    </location>
</feature>
<accession>A0A087CJ94</accession>
<comment type="caution">
    <text evidence="3">The sequence shown here is derived from an EMBL/GenBank/DDBJ whole genome shotgun (WGS) entry which is preliminary data.</text>
</comment>
<feature type="transmembrane region" description="Helical" evidence="2">
    <location>
        <begin position="397"/>
        <end position="418"/>
    </location>
</feature>
<keyword evidence="2" id="KW-0472">Membrane</keyword>
<keyword evidence="2" id="KW-1133">Transmembrane helix</keyword>
<evidence type="ECO:0000313" key="4">
    <source>
        <dbReference type="Proteomes" id="UP000029050"/>
    </source>
</evidence>
<proteinExistence type="predicted"/>
<feature type="transmembrane region" description="Helical" evidence="2">
    <location>
        <begin position="87"/>
        <end position="108"/>
    </location>
</feature>
<feature type="transmembrane region" description="Helical" evidence="2">
    <location>
        <begin position="45"/>
        <end position="66"/>
    </location>
</feature>
<feature type="transmembrane region" description="Helical" evidence="2">
    <location>
        <begin position="257"/>
        <end position="277"/>
    </location>
</feature>
<dbReference type="AlphaFoldDB" id="A0A087CJ94"/>
<evidence type="ECO:0000256" key="2">
    <source>
        <dbReference type="SAM" id="Phobius"/>
    </source>
</evidence>
<feature type="transmembrane region" description="Helical" evidence="2">
    <location>
        <begin position="202"/>
        <end position="226"/>
    </location>
</feature>
<gene>
    <name evidence="3" type="ORF">BPSY_0440</name>
</gene>
<feature type="transmembrane region" description="Helical" evidence="2">
    <location>
        <begin position="289"/>
        <end position="309"/>
    </location>
</feature>
<feature type="transmembrane region" description="Helical" evidence="2">
    <location>
        <begin position="128"/>
        <end position="154"/>
    </location>
</feature>
<protein>
    <submittedName>
        <fullName evidence="3">Uncharacterized protein</fullName>
    </submittedName>
</protein>
<dbReference type="eggNOG" id="COG3559">
    <property type="taxonomic scope" value="Bacteria"/>
</dbReference>
<dbReference type="Proteomes" id="UP000029050">
    <property type="component" value="Unassembled WGS sequence"/>
</dbReference>
<reference evidence="3 4" key="1">
    <citation type="submission" date="2014-03" db="EMBL/GenBank/DDBJ databases">
        <title>Genomics of Bifidobacteria.</title>
        <authorList>
            <person name="Ventura M."/>
            <person name="Milani C."/>
            <person name="Lugli G.A."/>
        </authorList>
    </citation>
    <scope>NUCLEOTIDE SEQUENCE [LARGE SCALE GENOMIC DNA]</scope>
    <source>
        <strain evidence="3 4">LMG 21775</strain>
    </source>
</reference>
<keyword evidence="4" id="KW-1185">Reference proteome</keyword>
<dbReference type="EMBL" id="JGZI01000007">
    <property type="protein sequence ID" value="KFI83344.1"/>
    <property type="molecule type" value="Genomic_DNA"/>
</dbReference>
<feature type="region of interest" description="Disordered" evidence="1">
    <location>
        <begin position="484"/>
        <end position="503"/>
    </location>
</feature>
<name>A0A087CJ94_9BIFI</name>